<gene>
    <name evidence="1" type="ORF">NYP18_13215</name>
</gene>
<accession>A0ABT2FZD4</accession>
<name>A0ABT2FZD4_9CORY</name>
<proteinExistence type="predicted"/>
<keyword evidence="2" id="KW-1185">Reference proteome</keyword>
<evidence type="ECO:0000313" key="1">
    <source>
        <dbReference type="EMBL" id="MCS5480610.1"/>
    </source>
</evidence>
<dbReference type="RefSeq" id="WP_259428669.1">
    <property type="nucleotide sequence ID" value="NZ_JANWTC010000013.1"/>
</dbReference>
<dbReference type="InterPro" id="IPR006881">
    <property type="entry name" value="RepA_C"/>
</dbReference>
<dbReference type="EMBL" id="JANWTC010000013">
    <property type="protein sequence ID" value="MCS5480610.1"/>
    <property type="molecule type" value="Genomic_DNA"/>
</dbReference>
<dbReference type="Proteomes" id="UP001205965">
    <property type="component" value="Unassembled WGS sequence"/>
</dbReference>
<sequence>MDNHTPADTTAANTIGDLIEPVDHRDVGYTSRVFVQALFPYRSSTDLIRQVQQGPTKITVTATAGLPYGKYPRLVMAYVITKAVERDGQAKTGSMSVEEARRIPLGNSLNAFLRAIGLTTRGSGTVIARIRDQVDRIAACSIRVENVAQTALSTRRAANPTVDISNYHELWLSPDPDQPAMSESFIELTEEFYDEINRAPIPIDISVLQQLGKPRAMDIYTWLALKKFWLSKRNERSFTFTWETLEGHFSPVELTTWVQRRDFRTEIKKCIASIAELWPEVGAEVTAEGLLVHQGPTPISPKPRRKLESR</sequence>
<comment type="caution">
    <text evidence="1">The sequence shown here is derived from an EMBL/GenBank/DDBJ whole genome shotgun (WGS) entry which is preliminary data.</text>
</comment>
<reference evidence="1 2" key="1">
    <citation type="submission" date="2022-08" db="EMBL/GenBank/DDBJ databases">
        <title>YIM 101645 draft genome.</title>
        <authorList>
            <person name="Chen X."/>
        </authorList>
    </citation>
    <scope>NUCLEOTIDE SEQUENCE [LARGE SCALE GENOMIC DNA]</scope>
    <source>
        <strain evidence="1 2">YIM 101645</strain>
    </source>
</reference>
<organism evidence="1 2">
    <name type="scientific">Corynebacterium lemuris</name>
    <dbReference type="NCBI Taxonomy" id="1859292"/>
    <lineage>
        <taxon>Bacteria</taxon>
        <taxon>Bacillati</taxon>
        <taxon>Actinomycetota</taxon>
        <taxon>Actinomycetes</taxon>
        <taxon>Mycobacteriales</taxon>
        <taxon>Corynebacteriaceae</taxon>
        <taxon>Corynebacterium</taxon>
    </lineage>
</organism>
<dbReference type="Pfam" id="PF04796">
    <property type="entry name" value="RepA_C"/>
    <property type="match status" value="1"/>
</dbReference>
<protein>
    <submittedName>
        <fullName evidence="1">Replication protein RepA</fullName>
    </submittedName>
</protein>
<evidence type="ECO:0000313" key="2">
    <source>
        <dbReference type="Proteomes" id="UP001205965"/>
    </source>
</evidence>